<feature type="transmembrane region" description="Helical" evidence="1">
    <location>
        <begin position="88"/>
        <end position="110"/>
    </location>
</feature>
<evidence type="ECO:0000256" key="1">
    <source>
        <dbReference type="SAM" id="Phobius"/>
    </source>
</evidence>
<keyword evidence="1" id="KW-0812">Transmembrane</keyword>
<feature type="transmembrane region" description="Helical" evidence="1">
    <location>
        <begin position="6"/>
        <end position="35"/>
    </location>
</feature>
<evidence type="ECO:0000313" key="2">
    <source>
        <dbReference type="EMBL" id="NJB68180.1"/>
    </source>
</evidence>
<accession>A0A846QMD0</accession>
<name>A0A846QMD0_9BACT</name>
<protein>
    <recommendedName>
        <fullName evidence="4">Rod shape-determining protein MreD</fullName>
    </recommendedName>
</protein>
<evidence type="ECO:0008006" key="4">
    <source>
        <dbReference type="Google" id="ProtNLM"/>
    </source>
</evidence>
<keyword evidence="1" id="KW-0472">Membrane</keyword>
<evidence type="ECO:0000313" key="3">
    <source>
        <dbReference type="Proteomes" id="UP000580856"/>
    </source>
</evidence>
<reference evidence="2 3" key="1">
    <citation type="submission" date="2020-03" db="EMBL/GenBank/DDBJ databases">
        <title>Genomic Encyclopedia of Type Strains, Phase IV (KMG-IV): sequencing the most valuable type-strain genomes for metagenomic binning, comparative biology and taxonomic classification.</title>
        <authorList>
            <person name="Goeker M."/>
        </authorList>
    </citation>
    <scope>NUCLEOTIDE SEQUENCE [LARGE SCALE GENOMIC DNA]</scope>
    <source>
        <strain evidence="2 3">DSM 24233</strain>
    </source>
</reference>
<keyword evidence="3" id="KW-1185">Reference proteome</keyword>
<comment type="caution">
    <text evidence="2">The sequence shown here is derived from an EMBL/GenBank/DDBJ whole genome shotgun (WGS) entry which is preliminary data.</text>
</comment>
<gene>
    <name evidence="2" type="ORF">GGQ74_001853</name>
</gene>
<dbReference type="AlphaFoldDB" id="A0A846QMD0"/>
<dbReference type="EMBL" id="JAATJA010000002">
    <property type="protein sequence ID" value="NJB68180.1"/>
    <property type="molecule type" value="Genomic_DNA"/>
</dbReference>
<proteinExistence type="predicted"/>
<sequence>MHPLVWWTGFTVAGIWLQRLVPGVDFLAPGLVILMQERRVRSAVWMGLFWMFVIEGTSGLAFGTGILWYAALVGAFLAGRGVFESTNFLFITLIGLFLGVWHIALTELMVQLQDLAVPWHRLLLEGLLQAGFFPVQWGLTYSMYKNWVRYGSPI</sequence>
<keyword evidence="1" id="KW-1133">Transmembrane helix</keyword>
<dbReference type="RefSeq" id="WP_167941267.1">
    <property type="nucleotide sequence ID" value="NZ_JAATJA010000002.1"/>
</dbReference>
<feature type="transmembrane region" description="Helical" evidence="1">
    <location>
        <begin position="47"/>
        <end position="76"/>
    </location>
</feature>
<organism evidence="2 3">
    <name type="scientific">Desulfobaculum xiamenense</name>
    <dbReference type="NCBI Taxonomy" id="995050"/>
    <lineage>
        <taxon>Bacteria</taxon>
        <taxon>Pseudomonadati</taxon>
        <taxon>Thermodesulfobacteriota</taxon>
        <taxon>Desulfovibrionia</taxon>
        <taxon>Desulfovibrionales</taxon>
        <taxon>Desulfovibrionaceae</taxon>
        <taxon>Desulfobaculum</taxon>
    </lineage>
</organism>
<dbReference type="Proteomes" id="UP000580856">
    <property type="component" value="Unassembled WGS sequence"/>
</dbReference>